<dbReference type="Proteomes" id="UP001187471">
    <property type="component" value="Unassembled WGS sequence"/>
</dbReference>
<gene>
    <name evidence="2" type="ORF">RJ640_002230</name>
</gene>
<evidence type="ECO:0000313" key="2">
    <source>
        <dbReference type="EMBL" id="KAK2980046.1"/>
    </source>
</evidence>
<reference evidence="2" key="1">
    <citation type="submission" date="2022-12" db="EMBL/GenBank/DDBJ databases">
        <title>Draft genome assemblies for two species of Escallonia (Escalloniales).</title>
        <authorList>
            <person name="Chanderbali A."/>
            <person name="Dervinis C."/>
            <person name="Anghel I."/>
            <person name="Soltis D."/>
            <person name="Soltis P."/>
            <person name="Zapata F."/>
        </authorList>
    </citation>
    <scope>NUCLEOTIDE SEQUENCE</scope>
    <source>
        <strain evidence="2">UCBG92.1500</strain>
        <tissue evidence="2">Leaf</tissue>
    </source>
</reference>
<accession>A0AA88RDE8</accession>
<feature type="region of interest" description="Disordered" evidence="1">
    <location>
        <begin position="107"/>
        <end position="133"/>
    </location>
</feature>
<name>A0AA88RDE8_9ASTE</name>
<protein>
    <submittedName>
        <fullName evidence="2">Uncharacterized protein</fullName>
    </submittedName>
</protein>
<dbReference type="EMBL" id="JAVXUO010001686">
    <property type="protein sequence ID" value="KAK2980046.1"/>
    <property type="molecule type" value="Genomic_DNA"/>
</dbReference>
<keyword evidence="3" id="KW-1185">Reference proteome</keyword>
<sequence length="133" mass="14736">MRRDLRTDGEAIMQVTLSNKLGVLVVEKFQDVYNYPLTTTPSKVVKNGSRSKYHRTNVCKSLVSDLNKEGLKPSQITRVVNVMKPSEEANSKSTKTTSLNTYCSQDQAAAATSTTPLPPLISFNQTNNRAELK</sequence>
<feature type="compositionally biased region" description="Polar residues" evidence="1">
    <location>
        <begin position="122"/>
        <end position="133"/>
    </location>
</feature>
<evidence type="ECO:0000313" key="3">
    <source>
        <dbReference type="Proteomes" id="UP001187471"/>
    </source>
</evidence>
<comment type="caution">
    <text evidence="2">The sequence shown here is derived from an EMBL/GenBank/DDBJ whole genome shotgun (WGS) entry which is preliminary data.</text>
</comment>
<evidence type="ECO:0000256" key="1">
    <source>
        <dbReference type="SAM" id="MobiDB-lite"/>
    </source>
</evidence>
<organism evidence="2 3">
    <name type="scientific">Escallonia rubra</name>
    <dbReference type="NCBI Taxonomy" id="112253"/>
    <lineage>
        <taxon>Eukaryota</taxon>
        <taxon>Viridiplantae</taxon>
        <taxon>Streptophyta</taxon>
        <taxon>Embryophyta</taxon>
        <taxon>Tracheophyta</taxon>
        <taxon>Spermatophyta</taxon>
        <taxon>Magnoliopsida</taxon>
        <taxon>eudicotyledons</taxon>
        <taxon>Gunneridae</taxon>
        <taxon>Pentapetalae</taxon>
        <taxon>asterids</taxon>
        <taxon>campanulids</taxon>
        <taxon>Escalloniales</taxon>
        <taxon>Escalloniaceae</taxon>
        <taxon>Escallonia</taxon>
    </lineage>
</organism>
<proteinExistence type="predicted"/>
<dbReference type="AlphaFoldDB" id="A0AA88RDE8"/>